<dbReference type="STRING" id="237018.SAMN04489723_103299"/>
<keyword evidence="1" id="KW-0732">Signal</keyword>
<feature type="chain" id="PRO_5011480939" evidence="1">
    <location>
        <begin position="39"/>
        <end position="233"/>
    </location>
</feature>
<dbReference type="AlphaFoldDB" id="A0A1I0XQX6"/>
<protein>
    <submittedName>
        <fullName evidence="2">Uncharacterized protein</fullName>
    </submittedName>
</protein>
<feature type="signal peptide" evidence="1">
    <location>
        <begin position="1"/>
        <end position="38"/>
    </location>
</feature>
<sequence length="233" mass="26922">MSFNLTLSYCVNKAMMKTMKIALFSLSLLLLGMTTSFAQNQFPSQVWHKGNIYTTDGKVYGGEIKYDLENNVVQLQDKTIDTFSAINVTYFELFDEIYGGVRKFFSLPYSLNSDYDTPIFFEVLTEGDNIALLCREYVATDSRGMNSYGMMGGYGMNPFYGPQSMMGHKLAFKYYFLKNGKIEQYSLKKKDLFEMLPGHDDQISLFMRKNRLAYDKRGDLLRITAYYNELNKN</sequence>
<evidence type="ECO:0000313" key="2">
    <source>
        <dbReference type="EMBL" id="SFB02608.1"/>
    </source>
</evidence>
<evidence type="ECO:0000256" key="1">
    <source>
        <dbReference type="SAM" id="SignalP"/>
    </source>
</evidence>
<reference evidence="2 3" key="1">
    <citation type="submission" date="2016-10" db="EMBL/GenBank/DDBJ databases">
        <authorList>
            <person name="de Groot N.N."/>
        </authorList>
    </citation>
    <scope>NUCLEOTIDE SEQUENCE [LARGE SCALE GENOMIC DNA]</scope>
    <source>
        <strain evidence="2 3">DSM 23399</strain>
    </source>
</reference>
<accession>A0A1I0XQX6</accession>
<gene>
    <name evidence="2" type="ORF">SAMN04489723_103299</name>
</gene>
<dbReference type="Proteomes" id="UP000198790">
    <property type="component" value="Unassembled WGS sequence"/>
</dbReference>
<dbReference type="EMBL" id="FOKK01000003">
    <property type="protein sequence ID" value="SFB02608.1"/>
    <property type="molecule type" value="Genomic_DNA"/>
</dbReference>
<name>A0A1I0XQX6_9BACT</name>
<organism evidence="2 3">
    <name type="scientific">Algoriphagus aquimarinus</name>
    <dbReference type="NCBI Taxonomy" id="237018"/>
    <lineage>
        <taxon>Bacteria</taxon>
        <taxon>Pseudomonadati</taxon>
        <taxon>Bacteroidota</taxon>
        <taxon>Cytophagia</taxon>
        <taxon>Cytophagales</taxon>
        <taxon>Cyclobacteriaceae</taxon>
        <taxon>Algoriphagus</taxon>
    </lineage>
</organism>
<keyword evidence="3" id="KW-1185">Reference proteome</keyword>
<evidence type="ECO:0000313" key="3">
    <source>
        <dbReference type="Proteomes" id="UP000198790"/>
    </source>
</evidence>
<proteinExistence type="predicted"/>